<dbReference type="Pfam" id="PF01189">
    <property type="entry name" value="Methyltr_RsmB-F"/>
    <property type="match status" value="1"/>
</dbReference>
<dbReference type="PRINTS" id="PR02008">
    <property type="entry name" value="RCMTFAMILY"/>
</dbReference>
<dbReference type="InterPro" id="IPR054728">
    <property type="entry name" value="RsmB-like_ferredoxin"/>
</dbReference>
<gene>
    <name evidence="16" type="primary">rsmB</name>
    <name evidence="16" type="ORF">ACFOY7_16285</name>
</gene>
<evidence type="ECO:0000256" key="6">
    <source>
        <dbReference type="ARBA" id="ARBA00022552"/>
    </source>
</evidence>
<dbReference type="Proteomes" id="UP001595882">
    <property type="component" value="Unassembled WGS sequence"/>
</dbReference>
<evidence type="ECO:0000256" key="5">
    <source>
        <dbReference type="ARBA" id="ARBA00022490"/>
    </source>
</evidence>
<keyword evidence="9 14" id="KW-0949">S-adenosyl-L-methionine</keyword>
<evidence type="ECO:0000256" key="4">
    <source>
        <dbReference type="ARBA" id="ARBA00012140"/>
    </source>
</evidence>
<evidence type="ECO:0000256" key="7">
    <source>
        <dbReference type="ARBA" id="ARBA00022603"/>
    </source>
</evidence>
<evidence type="ECO:0000256" key="1">
    <source>
        <dbReference type="ARBA" id="ARBA00002724"/>
    </source>
</evidence>
<dbReference type="Gene3D" id="1.10.940.10">
    <property type="entry name" value="NusB-like"/>
    <property type="match status" value="1"/>
</dbReference>
<dbReference type="EMBL" id="JBHSDT010000008">
    <property type="protein sequence ID" value="MFC4404627.1"/>
    <property type="molecule type" value="Genomic_DNA"/>
</dbReference>
<proteinExistence type="inferred from homology"/>
<keyword evidence="6" id="KW-0698">rRNA processing</keyword>
<evidence type="ECO:0000256" key="12">
    <source>
        <dbReference type="ARBA" id="ARBA00031088"/>
    </source>
</evidence>
<comment type="subcellular location">
    <subcellularLocation>
        <location evidence="2">Cytoplasm</location>
    </subcellularLocation>
</comment>
<dbReference type="EC" id="2.1.1.176" evidence="4"/>
<dbReference type="InterPro" id="IPR035926">
    <property type="entry name" value="NusB-like_sf"/>
</dbReference>
<dbReference type="Gene3D" id="3.40.50.150">
    <property type="entry name" value="Vaccinia Virus protein VP39"/>
    <property type="match status" value="1"/>
</dbReference>
<evidence type="ECO:0000256" key="3">
    <source>
        <dbReference type="ARBA" id="ARBA00007494"/>
    </source>
</evidence>
<sequence length="452" mass="51674">MKNEKYLLRSIALDLLLRIGEQGGFSHLAIDQMMKKHNLEKRDGALLTEIVYGTLQRKLTLEYFLDSFVQRKDKIDNWVKWLLYLSIYQMHYLEKVPDHAIIHESVEIAKKRGHKGIANFVNGVLRSVQRQGVPDLSEIKDENVRLSVATSHPLWLVKKWVKQYGYAVTEEMCQANMSHKQMTVRVQPLRISRDELMEQLEDDGFQVSPSKVSDQGIIIEKGNVLKHDTFAQHLFTVQDESSMLVAELMDLEQNMTVLDGCSAPGGKTTHIAEKMNDSGTIYAYDLHAKKAKLVTEKADKLGLHSIQAAQADARQLQLKHNSETFDRILIDAPCSGLGVLKSKPDIRYNKKEEDIINLAKIQKDILDEIAPLLKSDGKLVYSTCTVDKDENEKVVTYFLKHHPEYKIDPTFFDQLPIMFRNKVGISKLGMQIFPQDLNSDGFFITRMVKVTE</sequence>
<dbReference type="NCBIfam" id="NF011494">
    <property type="entry name" value="PRK14902.1"/>
    <property type="match status" value="1"/>
</dbReference>
<dbReference type="PROSITE" id="PS51686">
    <property type="entry name" value="SAM_MT_RSMB_NOP"/>
    <property type="match status" value="1"/>
</dbReference>
<evidence type="ECO:0000256" key="9">
    <source>
        <dbReference type="ARBA" id="ARBA00022691"/>
    </source>
</evidence>
<keyword evidence="17" id="KW-1185">Reference proteome</keyword>
<name>A0ABV8WZ91_9BACI</name>
<dbReference type="PANTHER" id="PTHR22807">
    <property type="entry name" value="NOP2 YEAST -RELATED NOL1/NOP2/FMU SUN DOMAIN-CONTAINING"/>
    <property type="match status" value="1"/>
</dbReference>
<protein>
    <recommendedName>
        <fullName evidence="4">16S rRNA (cytosine(967)-C(5))-methyltransferase</fullName>
        <ecNumber evidence="4">2.1.1.176</ecNumber>
    </recommendedName>
    <alternativeName>
        <fullName evidence="11">16S rRNA m5C967 methyltransferase</fullName>
    </alternativeName>
    <alternativeName>
        <fullName evidence="12">rRNA (cytosine-C(5)-)-methyltransferase RsmB</fullName>
    </alternativeName>
</protein>
<evidence type="ECO:0000256" key="2">
    <source>
        <dbReference type="ARBA" id="ARBA00004496"/>
    </source>
</evidence>
<comment type="caution">
    <text evidence="16">The sequence shown here is derived from an EMBL/GenBank/DDBJ whole genome shotgun (WGS) entry which is preliminary data.</text>
</comment>
<dbReference type="GO" id="GO:0008168">
    <property type="term" value="F:methyltransferase activity"/>
    <property type="evidence" value="ECO:0007669"/>
    <property type="project" value="UniProtKB-KW"/>
</dbReference>
<evidence type="ECO:0000256" key="10">
    <source>
        <dbReference type="ARBA" id="ARBA00022884"/>
    </source>
</evidence>
<keyword evidence="8 14" id="KW-0808">Transferase</keyword>
<dbReference type="PANTHER" id="PTHR22807:SF53">
    <property type="entry name" value="RIBOSOMAL RNA SMALL SUBUNIT METHYLTRANSFERASE B-RELATED"/>
    <property type="match status" value="1"/>
</dbReference>
<dbReference type="NCBIfam" id="TIGR00563">
    <property type="entry name" value="rsmB"/>
    <property type="match status" value="1"/>
</dbReference>
<keyword evidence="5" id="KW-0963">Cytoplasm</keyword>
<dbReference type="InterPro" id="IPR006027">
    <property type="entry name" value="NusB_RsmB_TIM44"/>
</dbReference>
<feature type="binding site" evidence="14">
    <location>
        <position position="312"/>
    </location>
    <ligand>
        <name>S-adenosyl-L-methionine</name>
        <dbReference type="ChEBI" id="CHEBI:59789"/>
    </ligand>
</feature>
<feature type="binding site" evidence="14">
    <location>
        <position position="285"/>
    </location>
    <ligand>
        <name>S-adenosyl-L-methionine</name>
        <dbReference type="ChEBI" id="CHEBI:59789"/>
    </ligand>
</feature>
<evidence type="ECO:0000256" key="13">
    <source>
        <dbReference type="ARBA" id="ARBA00047283"/>
    </source>
</evidence>
<comment type="catalytic activity">
    <reaction evidence="13">
        <text>cytidine(967) in 16S rRNA + S-adenosyl-L-methionine = 5-methylcytidine(967) in 16S rRNA + S-adenosyl-L-homocysteine + H(+)</text>
        <dbReference type="Rhea" id="RHEA:42748"/>
        <dbReference type="Rhea" id="RHEA-COMP:10219"/>
        <dbReference type="Rhea" id="RHEA-COMP:10220"/>
        <dbReference type="ChEBI" id="CHEBI:15378"/>
        <dbReference type="ChEBI" id="CHEBI:57856"/>
        <dbReference type="ChEBI" id="CHEBI:59789"/>
        <dbReference type="ChEBI" id="CHEBI:74483"/>
        <dbReference type="ChEBI" id="CHEBI:82748"/>
        <dbReference type="EC" id="2.1.1.176"/>
    </reaction>
</comment>
<accession>A0ABV8WZ91</accession>
<comment type="function">
    <text evidence="1">Specifically methylates the cytosine at position 967 (m5C967) of 16S rRNA.</text>
</comment>
<evidence type="ECO:0000259" key="15">
    <source>
        <dbReference type="PROSITE" id="PS51686"/>
    </source>
</evidence>
<evidence type="ECO:0000256" key="8">
    <source>
        <dbReference type="ARBA" id="ARBA00022679"/>
    </source>
</evidence>
<dbReference type="InterPro" id="IPR018314">
    <property type="entry name" value="RsmB/NOL1/NOP2-like_CS"/>
</dbReference>
<feature type="domain" description="SAM-dependent MTase RsmB/NOP-type" evidence="15">
    <location>
        <begin position="172"/>
        <end position="450"/>
    </location>
</feature>
<dbReference type="CDD" id="cd02440">
    <property type="entry name" value="AdoMet_MTases"/>
    <property type="match status" value="1"/>
</dbReference>
<dbReference type="SUPFAM" id="SSF48013">
    <property type="entry name" value="NusB-like"/>
    <property type="match status" value="1"/>
</dbReference>
<dbReference type="Gene3D" id="3.30.70.1170">
    <property type="entry name" value="Sun protein, domain 3"/>
    <property type="match status" value="1"/>
</dbReference>
<keyword evidence="10 14" id="KW-0694">RNA-binding</keyword>
<comment type="similarity">
    <text evidence="3 14">Belongs to the class I-like SAM-binding methyltransferase superfamily. RsmB/NOP family.</text>
</comment>
<organism evidence="16 17">
    <name type="scientific">Gracilibacillus xinjiangensis</name>
    <dbReference type="NCBI Taxonomy" id="1193282"/>
    <lineage>
        <taxon>Bacteria</taxon>
        <taxon>Bacillati</taxon>
        <taxon>Bacillota</taxon>
        <taxon>Bacilli</taxon>
        <taxon>Bacillales</taxon>
        <taxon>Bacillaceae</taxon>
        <taxon>Gracilibacillus</taxon>
    </lineage>
</organism>
<dbReference type="GO" id="GO:0032259">
    <property type="term" value="P:methylation"/>
    <property type="evidence" value="ECO:0007669"/>
    <property type="project" value="UniProtKB-KW"/>
</dbReference>
<evidence type="ECO:0000313" key="17">
    <source>
        <dbReference type="Proteomes" id="UP001595882"/>
    </source>
</evidence>
<dbReference type="Pfam" id="PF01029">
    <property type="entry name" value="NusB"/>
    <property type="match status" value="1"/>
</dbReference>
<dbReference type="SUPFAM" id="SSF53335">
    <property type="entry name" value="S-adenosyl-L-methionine-dependent methyltransferases"/>
    <property type="match status" value="1"/>
</dbReference>
<evidence type="ECO:0000256" key="11">
    <source>
        <dbReference type="ARBA" id="ARBA00030399"/>
    </source>
</evidence>
<evidence type="ECO:0000256" key="14">
    <source>
        <dbReference type="PROSITE-ProRule" id="PRU01023"/>
    </source>
</evidence>
<dbReference type="InterPro" id="IPR023267">
    <property type="entry name" value="RCMT"/>
</dbReference>
<feature type="active site" description="Nucleophile" evidence="14">
    <location>
        <position position="384"/>
    </location>
</feature>
<dbReference type="InterPro" id="IPR049560">
    <property type="entry name" value="MeTrfase_RsmB-F_NOP2_cat"/>
</dbReference>
<feature type="binding site" evidence="14">
    <location>
        <position position="331"/>
    </location>
    <ligand>
        <name>S-adenosyl-L-methionine</name>
        <dbReference type="ChEBI" id="CHEBI:59789"/>
    </ligand>
</feature>
<evidence type="ECO:0000313" key="16">
    <source>
        <dbReference type="EMBL" id="MFC4404627.1"/>
    </source>
</evidence>
<keyword evidence="7 14" id="KW-0489">Methyltransferase</keyword>
<dbReference type="InterPro" id="IPR029063">
    <property type="entry name" value="SAM-dependent_MTases_sf"/>
</dbReference>
<dbReference type="InterPro" id="IPR004573">
    <property type="entry name" value="rRNA_ssu_MeTfrase_B"/>
</dbReference>
<dbReference type="Pfam" id="PF22458">
    <property type="entry name" value="RsmF-B_ferredox"/>
    <property type="match status" value="1"/>
</dbReference>
<dbReference type="InterPro" id="IPR001678">
    <property type="entry name" value="MeTrfase_RsmB-F_NOP2_dom"/>
</dbReference>
<feature type="binding site" evidence="14">
    <location>
        <begin position="261"/>
        <end position="267"/>
    </location>
    <ligand>
        <name>S-adenosyl-L-methionine</name>
        <dbReference type="ChEBI" id="CHEBI:59789"/>
    </ligand>
</feature>
<reference evidence="17" key="1">
    <citation type="journal article" date="2019" name="Int. J. Syst. Evol. Microbiol.">
        <title>The Global Catalogue of Microorganisms (GCM) 10K type strain sequencing project: providing services to taxonomists for standard genome sequencing and annotation.</title>
        <authorList>
            <consortium name="The Broad Institute Genomics Platform"/>
            <consortium name="The Broad Institute Genome Sequencing Center for Infectious Disease"/>
            <person name="Wu L."/>
            <person name="Ma J."/>
        </authorList>
    </citation>
    <scope>NUCLEOTIDE SEQUENCE [LARGE SCALE GENOMIC DNA]</scope>
    <source>
        <strain evidence="17">CCUG 37865</strain>
    </source>
</reference>
<dbReference type="PROSITE" id="PS01153">
    <property type="entry name" value="NOL1_NOP2_SUN"/>
    <property type="match status" value="1"/>
</dbReference>
<dbReference type="RefSeq" id="WP_390253463.1">
    <property type="nucleotide sequence ID" value="NZ_JBHSDT010000008.1"/>
</dbReference>